<evidence type="ECO:0000313" key="2">
    <source>
        <dbReference type="EMBL" id="KKL71084.1"/>
    </source>
</evidence>
<protein>
    <submittedName>
        <fullName evidence="2">Uncharacterized protein</fullName>
    </submittedName>
</protein>
<accession>A0A0F9EAV5</accession>
<gene>
    <name evidence="2" type="ORF">LCGC14_2098460</name>
</gene>
<proteinExistence type="predicted"/>
<name>A0A0F9EAV5_9ZZZZ</name>
<dbReference type="EMBL" id="LAZR01025695">
    <property type="protein sequence ID" value="KKL71084.1"/>
    <property type="molecule type" value="Genomic_DNA"/>
</dbReference>
<reference evidence="2" key="1">
    <citation type="journal article" date="2015" name="Nature">
        <title>Complex archaea that bridge the gap between prokaryotes and eukaryotes.</title>
        <authorList>
            <person name="Spang A."/>
            <person name="Saw J.H."/>
            <person name="Jorgensen S.L."/>
            <person name="Zaremba-Niedzwiedzka K."/>
            <person name="Martijn J."/>
            <person name="Lind A.E."/>
            <person name="van Eijk R."/>
            <person name="Schleper C."/>
            <person name="Guy L."/>
            <person name="Ettema T.J."/>
        </authorList>
    </citation>
    <scope>NUCLEOTIDE SEQUENCE</scope>
</reference>
<feature type="region of interest" description="Disordered" evidence="1">
    <location>
        <begin position="38"/>
        <end position="58"/>
    </location>
</feature>
<sequence>MDDCKKKGLTGDVAGQLTELTENLGGLEKAIDQLNNVTEPIRRRSSPENTNQNDTPEKPLVPIAVEIYVLSMTVCRLRDQIRGICDEISI</sequence>
<evidence type="ECO:0000256" key="1">
    <source>
        <dbReference type="SAM" id="MobiDB-lite"/>
    </source>
</evidence>
<organism evidence="2">
    <name type="scientific">marine sediment metagenome</name>
    <dbReference type="NCBI Taxonomy" id="412755"/>
    <lineage>
        <taxon>unclassified sequences</taxon>
        <taxon>metagenomes</taxon>
        <taxon>ecological metagenomes</taxon>
    </lineage>
</organism>
<comment type="caution">
    <text evidence="2">The sequence shown here is derived from an EMBL/GenBank/DDBJ whole genome shotgun (WGS) entry which is preliminary data.</text>
</comment>
<dbReference type="AlphaFoldDB" id="A0A0F9EAV5"/>